<feature type="region of interest" description="Disordered" evidence="7">
    <location>
        <begin position="177"/>
        <end position="219"/>
    </location>
</feature>
<comment type="subcellular location">
    <subcellularLocation>
        <location evidence="1">Nucleus</location>
    </subcellularLocation>
</comment>
<dbReference type="EMBL" id="OOIN01000003">
    <property type="protein sequence ID" value="SPO22110.1"/>
    <property type="molecule type" value="Genomic_DNA"/>
</dbReference>
<keyword evidence="3" id="KW-0238">DNA-binding</keyword>
<organism evidence="9 10">
    <name type="scientific">Ustilago trichophora</name>
    <dbReference type="NCBI Taxonomy" id="86804"/>
    <lineage>
        <taxon>Eukaryota</taxon>
        <taxon>Fungi</taxon>
        <taxon>Dikarya</taxon>
        <taxon>Basidiomycota</taxon>
        <taxon>Ustilaginomycotina</taxon>
        <taxon>Ustilaginomycetes</taxon>
        <taxon>Ustilaginales</taxon>
        <taxon>Ustilaginaceae</taxon>
        <taxon>Ustilago</taxon>
    </lineage>
</organism>
<dbReference type="GO" id="GO:0016602">
    <property type="term" value="C:CCAAT-binding factor complex"/>
    <property type="evidence" value="ECO:0007669"/>
    <property type="project" value="TreeGrafter"/>
</dbReference>
<evidence type="ECO:0000256" key="6">
    <source>
        <dbReference type="ARBA" id="ARBA00038129"/>
    </source>
</evidence>
<dbReference type="PANTHER" id="PTHR10252">
    <property type="entry name" value="HISTONE-LIKE TRANSCRIPTION FACTOR CCAAT-RELATED"/>
    <property type="match status" value="1"/>
</dbReference>
<feature type="compositionally biased region" description="Basic residues" evidence="7">
    <location>
        <begin position="292"/>
        <end position="313"/>
    </location>
</feature>
<keyword evidence="2" id="KW-0805">Transcription regulation</keyword>
<dbReference type="Gene3D" id="1.10.20.10">
    <property type="entry name" value="Histone, subunit A"/>
    <property type="match status" value="1"/>
</dbReference>
<dbReference type="GO" id="GO:0046982">
    <property type="term" value="F:protein heterodimerization activity"/>
    <property type="evidence" value="ECO:0007669"/>
    <property type="project" value="InterPro"/>
</dbReference>
<evidence type="ECO:0000259" key="8">
    <source>
        <dbReference type="Pfam" id="PF00808"/>
    </source>
</evidence>
<dbReference type="InterPro" id="IPR050568">
    <property type="entry name" value="Transcr_DNA_Rep_Reg"/>
</dbReference>
<dbReference type="PANTHER" id="PTHR10252:SF8">
    <property type="entry name" value="NUCLEAR TRANSCRIPTION FACTOR Y SUBUNIT GAMMA"/>
    <property type="match status" value="1"/>
</dbReference>
<feature type="region of interest" description="Disordered" evidence="7">
    <location>
        <begin position="278"/>
        <end position="353"/>
    </location>
</feature>
<keyword evidence="10" id="KW-1185">Reference proteome</keyword>
<evidence type="ECO:0000256" key="5">
    <source>
        <dbReference type="ARBA" id="ARBA00023242"/>
    </source>
</evidence>
<evidence type="ECO:0000256" key="3">
    <source>
        <dbReference type="ARBA" id="ARBA00023125"/>
    </source>
</evidence>
<evidence type="ECO:0000256" key="7">
    <source>
        <dbReference type="SAM" id="MobiDB-lite"/>
    </source>
</evidence>
<keyword evidence="4" id="KW-0804">Transcription</keyword>
<reference evidence="9 10" key="1">
    <citation type="submission" date="2018-03" db="EMBL/GenBank/DDBJ databases">
        <authorList>
            <person name="Guldener U."/>
        </authorList>
    </citation>
    <scope>NUCLEOTIDE SEQUENCE [LARGE SCALE GENOMIC DNA]</scope>
    <source>
        <strain evidence="9 10">NBRC100155</strain>
    </source>
</reference>
<evidence type="ECO:0000256" key="4">
    <source>
        <dbReference type="ARBA" id="ARBA00023163"/>
    </source>
</evidence>
<dbReference type="AlphaFoldDB" id="A0A5C3DWS6"/>
<dbReference type="InterPro" id="IPR003958">
    <property type="entry name" value="CBFA_NFYB_domain"/>
</dbReference>
<proteinExistence type="inferred from homology"/>
<dbReference type="GO" id="GO:0000978">
    <property type="term" value="F:RNA polymerase II cis-regulatory region sequence-specific DNA binding"/>
    <property type="evidence" value="ECO:0007669"/>
    <property type="project" value="TreeGrafter"/>
</dbReference>
<name>A0A5C3DWS6_9BASI</name>
<dbReference type="Pfam" id="PF00808">
    <property type="entry name" value="CBFD_NFYB_HMF"/>
    <property type="match status" value="1"/>
</dbReference>
<evidence type="ECO:0000313" key="9">
    <source>
        <dbReference type="EMBL" id="SPO22110.1"/>
    </source>
</evidence>
<evidence type="ECO:0000256" key="1">
    <source>
        <dbReference type="ARBA" id="ARBA00004123"/>
    </source>
</evidence>
<accession>A0A5C3DWS6</accession>
<evidence type="ECO:0000313" key="10">
    <source>
        <dbReference type="Proteomes" id="UP000324022"/>
    </source>
</evidence>
<dbReference type="SUPFAM" id="SSF47113">
    <property type="entry name" value="Histone-fold"/>
    <property type="match status" value="1"/>
</dbReference>
<dbReference type="OrthoDB" id="1272441at2759"/>
<dbReference type="InterPro" id="IPR009072">
    <property type="entry name" value="Histone-fold"/>
</dbReference>
<dbReference type="CDD" id="cd22908">
    <property type="entry name" value="HFD_NFYC-like"/>
    <property type="match status" value="1"/>
</dbReference>
<keyword evidence="5" id="KW-0539">Nucleus</keyword>
<feature type="compositionally biased region" description="Low complexity" evidence="7">
    <location>
        <begin position="8"/>
        <end position="19"/>
    </location>
</feature>
<evidence type="ECO:0000256" key="2">
    <source>
        <dbReference type="ARBA" id="ARBA00023015"/>
    </source>
</evidence>
<comment type="similarity">
    <text evidence="6">Belongs to the NFYC/HAP5 subunit family.</text>
</comment>
<dbReference type="Proteomes" id="UP000324022">
    <property type="component" value="Unassembled WGS sequence"/>
</dbReference>
<dbReference type="FunFam" id="1.10.20.10:FF:000006">
    <property type="entry name" value="Nuclear transcription factor Y subunit gamma"/>
    <property type="match status" value="1"/>
</dbReference>
<sequence>MSKKRSRASSIASNENNSNLHSPMSHEMGGSSGAGASSSRAASALPASGPLVHASQDLDDFQASFWRYQMDLVEQGGDADGNIVDFKSGLPTQGQLPLARIKKVMKSDDQVKMISAEAPILFARACEIFISDLTCRAFLIAEEHKRRTIQRSDIAGAIGRSDLFDFLIDIVPRHESVPSSRLPGGGAAKREKTGEGKGVARSNAGASGSRRPHEAQEDVSGDVHLLHAVSEAYGDAEATSAAAAAAESFNIPHTAGGSTHVDIGNNSSSSMAHWIHDTSADEHSSQPDLSSHAHHTHHSHHHTGTPIHGHHNAGGHASHDHQHHHPHHHAANLHSSGHHSHHHSPLDYVASNAGTPNSIGAGSASGGAWSHTFSGFP</sequence>
<feature type="domain" description="Transcription factor CBF/NF-Y/archaeal histone" evidence="8">
    <location>
        <begin position="95"/>
        <end position="157"/>
    </location>
</feature>
<gene>
    <name evidence="9" type="ORF">UTRI_02115_B</name>
</gene>
<feature type="region of interest" description="Disordered" evidence="7">
    <location>
        <begin position="1"/>
        <end position="42"/>
    </location>
</feature>
<feature type="compositionally biased region" description="Basic residues" evidence="7">
    <location>
        <begin position="321"/>
        <end position="343"/>
    </location>
</feature>
<dbReference type="GO" id="GO:0001228">
    <property type="term" value="F:DNA-binding transcription activator activity, RNA polymerase II-specific"/>
    <property type="evidence" value="ECO:0007669"/>
    <property type="project" value="TreeGrafter"/>
</dbReference>
<protein>
    <submittedName>
        <fullName evidence="9">Related to CCAAT-binding transcription factor subunit aab-1</fullName>
    </submittedName>
</protein>